<sequence>MSCHAIRSCKIIHVFLQSVSVSGPTRISVLTTAMAEAHSQQSMASEVHPLAASGFNAD</sequence>
<organism evidence="1 2">
    <name type="scientific">Physcomitrium patens</name>
    <name type="common">Spreading-leaved earth moss</name>
    <name type="synonym">Physcomitrella patens</name>
    <dbReference type="NCBI Taxonomy" id="3218"/>
    <lineage>
        <taxon>Eukaryota</taxon>
        <taxon>Viridiplantae</taxon>
        <taxon>Streptophyta</taxon>
        <taxon>Embryophyta</taxon>
        <taxon>Bryophyta</taxon>
        <taxon>Bryophytina</taxon>
        <taxon>Bryopsida</taxon>
        <taxon>Funariidae</taxon>
        <taxon>Funariales</taxon>
        <taxon>Funariaceae</taxon>
        <taxon>Physcomitrium</taxon>
    </lineage>
</organism>
<reference evidence="1" key="3">
    <citation type="submission" date="2020-12" db="UniProtKB">
        <authorList>
            <consortium name="EnsemblPlants"/>
        </authorList>
    </citation>
    <scope>IDENTIFICATION</scope>
</reference>
<evidence type="ECO:0000313" key="1">
    <source>
        <dbReference type="EnsemblPlants" id="Pp3c8_17840V3.3"/>
    </source>
</evidence>
<name>A0A7I4ECY1_PHYPA</name>
<keyword evidence="2" id="KW-1185">Reference proteome</keyword>
<protein>
    <submittedName>
        <fullName evidence="1">Uncharacterized protein</fullName>
    </submittedName>
</protein>
<reference evidence="1 2" key="2">
    <citation type="journal article" date="2018" name="Plant J.">
        <title>The Physcomitrella patens chromosome-scale assembly reveals moss genome structure and evolution.</title>
        <authorList>
            <person name="Lang D."/>
            <person name="Ullrich K.K."/>
            <person name="Murat F."/>
            <person name="Fuchs J."/>
            <person name="Jenkins J."/>
            <person name="Haas F.B."/>
            <person name="Piednoel M."/>
            <person name="Gundlach H."/>
            <person name="Van Bel M."/>
            <person name="Meyberg R."/>
            <person name="Vives C."/>
            <person name="Morata J."/>
            <person name="Symeonidi A."/>
            <person name="Hiss M."/>
            <person name="Muchero W."/>
            <person name="Kamisugi Y."/>
            <person name="Saleh O."/>
            <person name="Blanc G."/>
            <person name="Decker E.L."/>
            <person name="van Gessel N."/>
            <person name="Grimwood J."/>
            <person name="Hayes R.D."/>
            <person name="Graham S.W."/>
            <person name="Gunter L.E."/>
            <person name="McDaniel S.F."/>
            <person name="Hoernstein S.N.W."/>
            <person name="Larsson A."/>
            <person name="Li F.W."/>
            <person name="Perroud P.F."/>
            <person name="Phillips J."/>
            <person name="Ranjan P."/>
            <person name="Rokshar D.S."/>
            <person name="Rothfels C.J."/>
            <person name="Schneider L."/>
            <person name="Shu S."/>
            <person name="Stevenson D.W."/>
            <person name="Thummler F."/>
            <person name="Tillich M."/>
            <person name="Villarreal Aguilar J.C."/>
            <person name="Widiez T."/>
            <person name="Wong G.K."/>
            <person name="Wymore A."/>
            <person name="Zhang Y."/>
            <person name="Zimmer A.D."/>
            <person name="Quatrano R.S."/>
            <person name="Mayer K.F.X."/>
            <person name="Goodstein D."/>
            <person name="Casacuberta J.M."/>
            <person name="Vandepoele K."/>
            <person name="Reski R."/>
            <person name="Cuming A.C."/>
            <person name="Tuskan G.A."/>
            <person name="Maumus F."/>
            <person name="Salse J."/>
            <person name="Schmutz J."/>
            <person name="Rensing S.A."/>
        </authorList>
    </citation>
    <scope>NUCLEOTIDE SEQUENCE [LARGE SCALE GENOMIC DNA]</scope>
    <source>
        <strain evidence="1 2">cv. Gransden 2004</strain>
    </source>
</reference>
<evidence type="ECO:0000313" key="2">
    <source>
        <dbReference type="Proteomes" id="UP000006727"/>
    </source>
</evidence>
<dbReference type="AlphaFoldDB" id="A0A7I4ECY1"/>
<dbReference type="Proteomes" id="UP000006727">
    <property type="component" value="Chromosome 8"/>
</dbReference>
<dbReference type="Gramene" id="Pp3c8_17840V3.3">
    <property type="protein sequence ID" value="Pp3c8_17840V3.3"/>
    <property type="gene ID" value="Pp3c8_17840"/>
</dbReference>
<accession>A0A7I4ECY1</accession>
<dbReference type="EMBL" id="ABEU02000008">
    <property type="status" value="NOT_ANNOTATED_CDS"/>
    <property type="molecule type" value="Genomic_DNA"/>
</dbReference>
<reference evidence="1 2" key="1">
    <citation type="journal article" date="2008" name="Science">
        <title>The Physcomitrella genome reveals evolutionary insights into the conquest of land by plants.</title>
        <authorList>
            <person name="Rensing S."/>
            <person name="Lang D."/>
            <person name="Zimmer A."/>
            <person name="Terry A."/>
            <person name="Salamov A."/>
            <person name="Shapiro H."/>
            <person name="Nishiyama T."/>
            <person name="Perroud P.-F."/>
            <person name="Lindquist E."/>
            <person name="Kamisugi Y."/>
            <person name="Tanahashi T."/>
            <person name="Sakakibara K."/>
            <person name="Fujita T."/>
            <person name="Oishi K."/>
            <person name="Shin-I T."/>
            <person name="Kuroki Y."/>
            <person name="Toyoda A."/>
            <person name="Suzuki Y."/>
            <person name="Hashimoto A."/>
            <person name="Yamaguchi K."/>
            <person name="Sugano A."/>
            <person name="Kohara Y."/>
            <person name="Fujiyama A."/>
            <person name="Anterola A."/>
            <person name="Aoki S."/>
            <person name="Ashton N."/>
            <person name="Barbazuk W.B."/>
            <person name="Barker E."/>
            <person name="Bennetzen J."/>
            <person name="Bezanilla M."/>
            <person name="Blankenship R."/>
            <person name="Cho S.H."/>
            <person name="Dutcher S."/>
            <person name="Estelle M."/>
            <person name="Fawcett J.A."/>
            <person name="Gundlach H."/>
            <person name="Hanada K."/>
            <person name="Heyl A."/>
            <person name="Hicks K.A."/>
            <person name="Hugh J."/>
            <person name="Lohr M."/>
            <person name="Mayer K."/>
            <person name="Melkozernov A."/>
            <person name="Murata T."/>
            <person name="Nelson D."/>
            <person name="Pils B."/>
            <person name="Prigge M."/>
            <person name="Reiss B."/>
            <person name="Renner T."/>
            <person name="Rombauts S."/>
            <person name="Rushton P."/>
            <person name="Sanderfoot A."/>
            <person name="Schween G."/>
            <person name="Shiu S.-H."/>
            <person name="Stueber K."/>
            <person name="Theodoulou F.L."/>
            <person name="Tu H."/>
            <person name="Van de Peer Y."/>
            <person name="Verrier P.J."/>
            <person name="Waters E."/>
            <person name="Wood A."/>
            <person name="Yang L."/>
            <person name="Cove D."/>
            <person name="Cuming A."/>
            <person name="Hasebe M."/>
            <person name="Lucas S."/>
            <person name="Mishler D.B."/>
            <person name="Reski R."/>
            <person name="Grigoriev I."/>
            <person name="Quatrano R.S."/>
            <person name="Boore J.L."/>
        </authorList>
    </citation>
    <scope>NUCLEOTIDE SEQUENCE [LARGE SCALE GENOMIC DNA]</scope>
    <source>
        <strain evidence="1 2">cv. Gransden 2004</strain>
    </source>
</reference>
<proteinExistence type="predicted"/>
<dbReference type="EnsemblPlants" id="Pp3c8_17840V3.3">
    <property type="protein sequence ID" value="Pp3c8_17840V3.3"/>
    <property type="gene ID" value="Pp3c8_17840"/>
</dbReference>